<evidence type="ECO:0000259" key="2">
    <source>
        <dbReference type="Pfam" id="PF13349"/>
    </source>
</evidence>
<evidence type="ECO:0000313" key="4">
    <source>
        <dbReference type="Proteomes" id="UP001156870"/>
    </source>
</evidence>
<dbReference type="InterPro" id="IPR025164">
    <property type="entry name" value="Toastrack_DUF4097"/>
</dbReference>
<keyword evidence="4" id="KW-1185">Reference proteome</keyword>
<name>A0AA37TFR5_9GAMM</name>
<proteinExistence type="predicted"/>
<gene>
    <name evidence="3" type="ORF">GCM10007877_39610</name>
</gene>
<dbReference type="EMBL" id="BSPD01000103">
    <property type="protein sequence ID" value="GLS28242.1"/>
    <property type="molecule type" value="Genomic_DNA"/>
</dbReference>
<accession>A0AA37TFR5</accession>
<evidence type="ECO:0000313" key="3">
    <source>
        <dbReference type="EMBL" id="GLS28242.1"/>
    </source>
</evidence>
<keyword evidence="1" id="KW-0732">Signal</keyword>
<evidence type="ECO:0000256" key="1">
    <source>
        <dbReference type="SAM" id="SignalP"/>
    </source>
</evidence>
<dbReference type="RefSeq" id="WP_232594580.1">
    <property type="nucleotide sequence ID" value="NZ_BSPD01000103.1"/>
</dbReference>
<sequence length="321" mass="34775">MKTLILSTALSASTMIFSILAFAGEKIDKTLEAKTDGRVHIEHDFGFADIKGWDKDKVKVTGELSDLTEEFIFERRGGKIVLDIDSRKQGKWQNAPKEDGDRLEIFVPKNSEILYESTYADVTVKNIHGGAKLEITNGSIDAQDLSKSIQLNTVNGNVQLQKSEGDIAMAAVNGNLELSKSKASELSLSTVNGNVEVSIDTPKVQLDTVNGYVEITTLKTIDELRLNAVNGDIIVNTDLSKKADVSMNTVSGNIDLNLAKPVSAEIHVEGFAGGRIRNNLTDDQPEKAKYGPSRWLDLTMGEGSASVDIGTVSGTIELGYQ</sequence>
<protein>
    <recommendedName>
        <fullName evidence="2">DUF4097 domain-containing protein</fullName>
    </recommendedName>
</protein>
<dbReference type="Pfam" id="PF13349">
    <property type="entry name" value="DUF4097"/>
    <property type="match status" value="1"/>
</dbReference>
<feature type="domain" description="DUF4097" evidence="2">
    <location>
        <begin position="92"/>
        <end position="318"/>
    </location>
</feature>
<organism evidence="3 4">
    <name type="scientific">Marinibactrum halimedae</name>
    <dbReference type="NCBI Taxonomy" id="1444977"/>
    <lineage>
        <taxon>Bacteria</taxon>
        <taxon>Pseudomonadati</taxon>
        <taxon>Pseudomonadota</taxon>
        <taxon>Gammaproteobacteria</taxon>
        <taxon>Cellvibrionales</taxon>
        <taxon>Cellvibrionaceae</taxon>
        <taxon>Marinibactrum</taxon>
    </lineage>
</organism>
<dbReference type="AlphaFoldDB" id="A0AA37TFR5"/>
<feature type="chain" id="PRO_5041342890" description="DUF4097 domain-containing protein" evidence="1">
    <location>
        <begin position="24"/>
        <end position="321"/>
    </location>
</feature>
<reference evidence="3 4" key="1">
    <citation type="journal article" date="2014" name="Int. J. Syst. Evol. Microbiol.">
        <title>Complete genome sequence of Corynebacterium casei LMG S-19264T (=DSM 44701T), isolated from a smear-ripened cheese.</title>
        <authorList>
            <consortium name="US DOE Joint Genome Institute (JGI-PGF)"/>
            <person name="Walter F."/>
            <person name="Albersmeier A."/>
            <person name="Kalinowski J."/>
            <person name="Ruckert C."/>
        </authorList>
    </citation>
    <scope>NUCLEOTIDE SEQUENCE [LARGE SCALE GENOMIC DNA]</scope>
    <source>
        <strain evidence="3 4">NBRC 110095</strain>
    </source>
</reference>
<dbReference type="Proteomes" id="UP001156870">
    <property type="component" value="Unassembled WGS sequence"/>
</dbReference>
<comment type="caution">
    <text evidence="3">The sequence shown here is derived from an EMBL/GenBank/DDBJ whole genome shotgun (WGS) entry which is preliminary data.</text>
</comment>
<feature type="signal peptide" evidence="1">
    <location>
        <begin position="1"/>
        <end position="23"/>
    </location>
</feature>